<feature type="transmembrane region" description="Helical" evidence="6">
    <location>
        <begin position="85"/>
        <end position="107"/>
    </location>
</feature>
<keyword evidence="3 6" id="KW-0812">Transmembrane</keyword>
<organism evidence="8 9">
    <name type="scientific">Mycoplasmopsis citelli</name>
    <dbReference type="NCBI Taxonomy" id="171281"/>
    <lineage>
        <taxon>Bacteria</taxon>
        <taxon>Bacillati</taxon>
        <taxon>Mycoplasmatota</taxon>
        <taxon>Mycoplasmoidales</taxon>
        <taxon>Metamycoplasmataceae</taxon>
        <taxon>Mycoplasmopsis</taxon>
    </lineage>
</organism>
<dbReference type="InterPro" id="IPR015867">
    <property type="entry name" value="N-reg_PII/ATP_PRibTrfase_C"/>
</dbReference>
<protein>
    <submittedName>
        <fullName evidence="8">Uncharacterized protein conserved in bacteria (DUF2179)</fullName>
    </submittedName>
</protein>
<dbReference type="Pfam" id="PF10035">
    <property type="entry name" value="DUF2179"/>
    <property type="match status" value="1"/>
</dbReference>
<dbReference type="PANTHER" id="PTHR33545:SF5">
    <property type="entry name" value="UPF0750 MEMBRANE PROTEIN YITT"/>
    <property type="match status" value="1"/>
</dbReference>
<dbReference type="KEGG" id="mcit:NCTC10181_00408"/>
<dbReference type="Proteomes" id="UP000290985">
    <property type="component" value="Chromosome"/>
</dbReference>
<evidence type="ECO:0000313" key="9">
    <source>
        <dbReference type="Proteomes" id="UP000290985"/>
    </source>
</evidence>
<feature type="transmembrane region" description="Helical" evidence="6">
    <location>
        <begin position="54"/>
        <end position="73"/>
    </location>
</feature>
<feature type="domain" description="DUF2179" evidence="7">
    <location>
        <begin position="391"/>
        <end position="432"/>
    </location>
</feature>
<dbReference type="EMBL" id="LR215036">
    <property type="protein sequence ID" value="VEU74554.1"/>
    <property type="molecule type" value="Genomic_DNA"/>
</dbReference>
<dbReference type="OrthoDB" id="400763at2"/>
<dbReference type="PANTHER" id="PTHR33545">
    <property type="entry name" value="UPF0750 MEMBRANE PROTEIN YITT-RELATED"/>
    <property type="match status" value="1"/>
</dbReference>
<keyword evidence="9" id="KW-1185">Reference proteome</keyword>
<evidence type="ECO:0000256" key="4">
    <source>
        <dbReference type="ARBA" id="ARBA00022989"/>
    </source>
</evidence>
<feature type="transmembrane region" description="Helical" evidence="6">
    <location>
        <begin position="260"/>
        <end position="282"/>
    </location>
</feature>
<evidence type="ECO:0000256" key="3">
    <source>
        <dbReference type="ARBA" id="ARBA00022692"/>
    </source>
</evidence>
<dbReference type="InterPro" id="IPR019264">
    <property type="entry name" value="DUF2179"/>
</dbReference>
<keyword evidence="2" id="KW-1003">Cell membrane</keyword>
<feature type="transmembrane region" description="Helical" evidence="6">
    <location>
        <begin position="113"/>
        <end position="131"/>
    </location>
</feature>
<dbReference type="Gene3D" id="3.30.70.120">
    <property type="match status" value="1"/>
</dbReference>
<evidence type="ECO:0000259" key="7">
    <source>
        <dbReference type="Pfam" id="PF10035"/>
    </source>
</evidence>
<keyword evidence="4 6" id="KW-1133">Transmembrane helix</keyword>
<name>A0A449B204_9BACT</name>
<dbReference type="AlphaFoldDB" id="A0A449B204"/>
<evidence type="ECO:0000256" key="1">
    <source>
        <dbReference type="ARBA" id="ARBA00004651"/>
    </source>
</evidence>
<reference evidence="8 9" key="1">
    <citation type="submission" date="2019-01" db="EMBL/GenBank/DDBJ databases">
        <authorList>
            <consortium name="Pathogen Informatics"/>
        </authorList>
    </citation>
    <scope>NUCLEOTIDE SEQUENCE [LARGE SCALE GENOMIC DNA]</scope>
    <source>
        <strain evidence="8 9">NCTC10181</strain>
    </source>
</reference>
<evidence type="ECO:0000256" key="5">
    <source>
        <dbReference type="ARBA" id="ARBA00023136"/>
    </source>
</evidence>
<keyword evidence="5 6" id="KW-0472">Membrane</keyword>
<accession>A0A449B204</accession>
<dbReference type="InterPro" id="IPR051461">
    <property type="entry name" value="UPF0750_membrane"/>
</dbReference>
<proteinExistence type="predicted"/>
<evidence type="ECO:0000256" key="6">
    <source>
        <dbReference type="SAM" id="Phobius"/>
    </source>
</evidence>
<comment type="subcellular location">
    <subcellularLocation>
        <location evidence="1">Cell membrane</location>
        <topology evidence="1">Multi-pass membrane protein</topology>
    </subcellularLocation>
</comment>
<feature type="transmembrane region" description="Helical" evidence="6">
    <location>
        <begin position="215"/>
        <end position="248"/>
    </location>
</feature>
<dbReference type="GO" id="GO:0005886">
    <property type="term" value="C:plasma membrane"/>
    <property type="evidence" value="ECO:0007669"/>
    <property type="project" value="UniProtKB-SubCell"/>
</dbReference>
<evidence type="ECO:0000256" key="2">
    <source>
        <dbReference type="ARBA" id="ARBA00022475"/>
    </source>
</evidence>
<sequence length="441" mass="49541">MLEVDLFWRKNNKDSNLNKPQVIEKAHTVYKKTRMSNFGLKLNYFYSYLPMPKLIFITVTTAIIFGVISVFFVKNVGIYNFGLAAFGQAIARLIIVKLAGSVSPGLLNGIDQLVFWLAYIILSIPIFVLGYKKIGKIFGHLTVIFLVVSSLVSFSIGFINGANDVYVIGNFGNKDVKDLIKDIAKNSNILANMKENLLKLSPLIPLSWQEGGNIIALIIIAIFYGVILAWIFAIIQIIGGTAGVTGILGEWYSNETQKSFGTISGYLNIVIIIISVLVGSWLPGSLYIQMISNLVESKNINHLLSDGSLKTLEKLKENAWGFEFYLSPNFVATFITNVAYIMVLNKIYPKFKLVKVEIFSKKYSLIEEKITNDRKIVIKLTSFVAQSHNNEEQTHILKTVTLFRQVPRMLKKIHQYDPDAFVAISEVSSIDGYIYLPSEKF</sequence>
<dbReference type="CDD" id="cd16379">
    <property type="entry name" value="YitT_C_like"/>
    <property type="match status" value="1"/>
</dbReference>
<feature type="transmembrane region" description="Helical" evidence="6">
    <location>
        <begin position="138"/>
        <end position="159"/>
    </location>
</feature>
<feature type="transmembrane region" description="Helical" evidence="6">
    <location>
        <begin position="324"/>
        <end position="343"/>
    </location>
</feature>
<evidence type="ECO:0000313" key="8">
    <source>
        <dbReference type="EMBL" id="VEU74554.1"/>
    </source>
</evidence>
<gene>
    <name evidence="8" type="ORF">NCTC10181_00408</name>
</gene>